<dbReference type="AlphaFoldDB" id="A0A150H405"/>
<name>A0A150H405_GONPE</name>
<evidence type="ECO:0000313" key="3">
    <source>
        <dbReference type="Proteomes" id="UP000075714"/>
    </source>
</evidence>
<gene>
    <name evidence="2" type="ORF">GPECTOR_1g500</name>
</gene>
<feature type="region of interest" description="Disordered" evidence="1">
    <location>
        <begin position="343"/>
        <end position="373"/>
    </location>
</feature>
<keyword evidence="3" id="KW-1185">Reference proteome</keyword>
<feature type="region of interest" description="Disordered" evidence="1">
    <location>
        <begin position="526"/>
        <end position="558"/>
    </location>
</feature>
<evidence type="ECO:0000313" key="2">
    <source>
        <dbReference type="EMBL" id="KXZ56558.1"/>
    </source>
</evidence>
<feature type="compositionally biased region" description="Low complexity" evidence="1">
    <location>
        <begin position="526"/>
        <end position="542"/>
    </location>
</feature>
<reference evidence="3" key="1">
    <citation type="journal article" date="2016" name="Nat. Commun.">
        <title>The Gonium pectorale genome demonstrates co-option of cell cycle regulation during the evolution of multicellularity.</title>
        <authorList>
            <person name="Hanschen E.R."/>
            <person name="Marriage T.N."/>
            <person name="Ferris P.J."/>
            <person name="Hamaji T."/>
            <person name="Toyoda A."/>
            <person name="Fujiyama A."/>
            <person name="Neme R."/>
            <person name="Noguchi H."/>
            <person name="Minakuchi Y."/>
            <person name="Suzuki M."/>
            <person name="Kawai-Toyooka H."/>
            <person name="Smith D.R."/>
            <person name="Sparks H."/>
            <person name="Anderson J."/>
            <person name="Bakaric R."/>
            <person name="Luria V."/>
            <person name="Karger A."/>
            <person name="Kirschner M.W."/>
            <person name="Durand P.M."/>
            <person name="Michod R.E."/>
            <person name="Nozaki H."/>
            <person name="Olson B.J."/>
        </authorList>
    </citation>
    <scope>NUCLEOTIDE SEQUENCE [LARGE SCALE GENOMIC DNA]</scope>
    <source>
        <strain evidence="3">NIES-2863</strain>
    </source>
</reference>
<dbReference type="EMBL" id="LSYV01000002">
    <property type="protein sequence ID" value="KXZ56558.1"/>
    <property type="molecule type" value="Genomic_DNA"/>
</dbReference>
<evidence type="ECO:0008006" key="4">
    <source>
        <dbReference type="Google" id="ProtNLM"/>
    </source>
</evidence>
<dbReference type="OrthoDB" id="531635at2759"/>
<feature type="compositionally biased region" description="Basic and acidic residues" evidence="1">
    <location>
        <begin position="358"/>
        <end position="373"/>
    </location>
</feature>
<sequence length="558" mass="59669">MFGHVLMPVLPEVWHPQLLLETAEPGPGPLPAVLETTPELMRGKVADWSLRPYSMRFELPPGANGRTCFKARVVERLIEASLPGHKAPVCVPVELRGRAPDPGDDEAAGPGGASHVCESLAPSGRYNATAPALWTAIGPPRHSNSTREWERHLTDIAARVAHYLSYHSAMGLTGMLLYTNALMRRHLQWSPAIMPYLHNGQLRLVHWELHERGHELPPGMNSSQLVKPLNYNYDQALFASHALLGLSACGANLMLLVTDMDEFMYTPTPGVVWPAPLTSCMPRGREVGIGAVGMYRLLRTELLSSTVSPAEEPTLWVTPPRADGSAGGAAGMAAAAAAGATAGGAGRRLIQQQPPQQPREEVPGRGAGRRGDGVRDRLWRLFRDATGWAGAEARGGRMGHRPFRLGRSAGTPANGSAGSDAAAAPYPLASHPLRRYDRLSKVHMPEWATKVIFVPAAEVVAMFVHEAIPRHGASELVDAGCVSLLHLANYWKERSTGKAHDGVVYDYFAKDFQPFQNWVFNGTGTQSASATSSGGDSASAAAGSGGGGRGAGGGQERH</sequence>
<evidence type="ECO:0000256" key="1">
    <source>
        <dbReference type="SAM" id="MobiDB-lite"/>
    </source>
</evidence>
<accession>A0A150H405</accession>
<proteinExistence type="predicted"/>
<comment type="caution">
    <text evidence="2">The sequence shown here is derived from an EMBL/GenBank/DDBJ whole genome shotgun (WGS) entry which is preliminary data.</text>
</comment>
<feature type="compositionally biased region" description="Gly residues" evidence="1">
    <location>
        <begin position="543"/>
        <end position="558"/>
    </location>
</feature>
<organism evidence="2 3">
    <name type="scientific">Gonium pectorale</name>
    <name type="common">Green alga</name>
    <dbReference type="NCBI Taxonomy" id="33097"/>
    <lineage>
        <taxon>Eukaryota</taxon>
        <taxon>Viridiplantae</taxon>
        <taxon>Chlorophyta</taxon>
        <taxon>core chlorophytes</taxon>
        <taxon>Chlorophyceae</taxon>
        <taxon>CS clade</taxon>
        <taxon>Chlamydomonadales</taxon>
        <taxon>Volvocaceae</taxon>
        <taxon>Gonium</taxon>
    </lineage>
</organism>
<dbReference type="Proteomes" id="UP000075714">
    <property type="component" value="Unassembled WGS sequence"/>
</dbReference>
<protein>
    <recommendedName>
        <fullName evidence="4">Glycosyltransferase family 92 protein</fullName>
    </recommendedName>
</protein>